<dbReference type="Pfam" id="PF06723">
    <property type="entry name" value="MreB_Mbl"/>
    <property type="match status" value="1"/>
</dbReference>
<dbReference type="SUPFAM" id="SSF53067">
    <property type="entry name" value="Actin-like ATPase domain"/>
    <property type="match status" value="1"/>
</dbReference>
<accession>A0ABV1APM4</accession>
<protein>
    <submittedName>
        <fullName evidence="1">Rod shape-determining protein</fullName>
    </submittedName>
</protein>
<dbReference type="Gene3D" id="3.30.420.40">
    <property type="match status" value="1"/>
</dbReference>
<evidence type="ECO:0000313" key="1">
    <source>
        <dbReference type="EMBL" id="MEQ2359762.1"/>
    </source>
</evidence>
<keyword evidence="2" id="KW-1185">Reference proteome</keyword>
<dbReference type="EMBL" id="JBBMEI010000070">
    <property type="protein sequence ID" value="MEQ2359762.1"/>
    <property type="molecule type" value="Genomic_DNA"/>
</dbReference>
<name>A0ABV1APM4_9FIRM</name>
<dbReference type="Proteomes" id="UP001446032">
    <property type="component" value="Unassembled WGS sequence"/>
</dbReference>
<proteinExistence type="predicted"/>
<organism evidence="1 2">
    <name type="scientific">Blautia intestinihominis</name>
    <dbReference type="NCBI Taxonomy" id="3133152"/>
    <lineage>
        <taxon>Bacteria</taxon>
        <taxon>Bacillati</taxon>
        <taxon>Bacillota</taxon>
        <taxon>Clostridia</taxon>
        <taxon>Lachnospirales</taxon>
        <taxon>Lachnospiraceae</taxon>
        <taxon>Blautia</taxon>
    </lineage>
</organism>
<feature type="non-terminal residue" evidence="1">
    <location>
        <position position="1"/>
    </location>
</feature>
<sequence length="79" mass="9187">TTFLERIPPQIAYHIAREGIYLTGGSTRIPYIDNYLASYTGFSFNLSPFYEKATICGLEKIIRDRDLMKWAQPVKQRKL</sequence>
<gene>
    <name evidence="1" type="ORF">WMO75_15825</name>
</gene>
<dbReference type="InterPro" id="IPR043129">
    <property type="entry name" value="ATPase_NBD"/>
</dbReference>
<dbReference type="RefSeq" id="WP_349078473.1">
    <property type="nucleotide sequence ID" value="NZ_JBBMEI010000070.1"/>
</dbReference>
<reference evidence="1 2" key="1">
    <citation type="submission" date="2024-03" db="EMBL/GenBank/DDBJ databases">
        <title>Human intestinal bacterial collection.</title>
        <authorList>
            <person name="Pauvert C."/>
            <person name="Hitch T.C.A."/>
            <person name="Clavel T."/>
        </authorList>
    </citation>
    <scope>NUCLEOTIDE SEQUENCE [LARGE SCALE GENOMIC DNA]</scope>
    <source>
        <strain evidence="1 2">CLA-AA-H95</strain>
    </source>
</reference>
<evidence type="ECO:0000313" key="2">
    <source>
        <dbReference type="Proteomes" id="UP001446032"/>
    </source>
</evidence>
<dbReference type="InterPro" id="IPR056546">
    <property type="entry name" value="MreB_MamK-like"/>
</dbReference>
<comment type="caution">
    <text evidence="1">The sequence shown here is derived from an EMBL/GenBank/DDBJ whole genome shotgun (WGS) entry which is preliminary data.</text>
</comment>